<accession>A0AAV7IAJ4</accession>
<gene>
    <name evidence="1" type="ORF">KQX54_001944</name>
</gene>
<keyword evidence="2" id="KW-1185">Reference proteome</keyword>
<dbReference type="AlphaFoldDB" id="A0AAV7IAJ4"/>
<organism evidence="1 2">
    <name type="scientific">Cotesia glomerata</name>
    <name type="common">Lepidopteran parasitic wasp</name>
    <name type="synonym">Apanteles glomeratus</name>
    <dbReference type="NCBI Taxonomy" id="32391"/>
    <lineage>
        <taxon>Eukaryota</taxon>
        <taxon>Metazoa</taxon>
        <taxon>Ecdysozoa</taxon>
        <taxon>Arthropoda</taxon>
        <taxon>Hexapoda</taxon>
        <taxon>Insecta</taxon>
        <taxon>Pterygota</taxon>
        <taxon>Neoptera</taxon>
        <taxon>Endopterygota</taxon>
        <taxon>Hymenoptera</taxon>
        <taxon>Apocrita</taxon>
        <taxon>Ichneumonoidea</taxon>
        <taxon>Braconidae</taxon>
        <taxon>Microgastrinae</taxon>
        <taxon>Cotesia</taxon>
    </lineage>
</organism>
<reference evidence="1 2" key="1">
    <citation type="journal article" date="2021" name="J. Hered.">
        <title>A chromosome-level genome assembly of the parasitoid wasp, Cotesia glomerata (Hymenoptera: Braconidae).</title>
        <authorList>
            <person name="Pinto B.J."/>
            <person name="Weis J.J."/>
            <person name="Gamble T."/>
            <person name="Ode P.J."/>
            <person name="Paul R."/>
            <person name="Zaspel J.M."/>
        </authorList>
    </citation>
    <scope>NUCLEOTIDE SEQUENCE [LARGE SCALE GENOMIC DNA]</scope>
    <source>
        <strain evidence="1">CgM1</strain>
    </source>
</reference>
<proteinExistence type="predicted"/>
<sequence>MPYVSVVCFVGQGCLCENNRSDVKNCVIGLGKCITRLPTENELAALVNAGYAPLNMTCYNKMTLNGVRYECINEEKTKFCNSTVFGGNEIFGNITTKVNFHHNNEAISGIIIQRMRLVNRAFETEYINEETISDEIIFIKESEFIKPATQILTSSQLYVIKQTNCWETD</sequence>
<evidence type="ECO:0000313" key="1">
    <source>
        <dbReference type="EMBL" id="KAH0548499.1"/>
    </source>
</evidence>
<protein>
    <submittedName>
        <fullName evidence="1">Uncharacterized protein</fullName>
    </submittedName>
</protein>
<evidence type="ECO:0000313" key="2">
    <source>
        <dbReference type="Proteomes" id="UP000826195"/>
    </source>
</evidence>
<dbReference type="EMBL" id="JAHXZJ010001865">
    <property type="protein sequence ID" value="KAH0548499.1"/>
    <property type="molecule type" value="Genomic_DNA"/>
</dbReference>
<name>A0AAV7IAJ4_COTGL</name>
<comment type="caution">
    <text evidence="1">The sequence shown here is derived from an EMBL/GenBank/DDBJ whole genome shotgun (WGS) entry which is preliminary data.</text>
</comment>
<dbReference type="Proteomes" id="UP000826195">
    <property type="component" value="Unassembled WGS sequence"/>
</dbReference>